<reference evidence="1" key="1">
    <citation type="submission" date="2021-06" db="EMBL/GenBank/DDBJ databases">
        <authorList>
            <person name="Kallberg Y."/>
            <person name="Tangrot J."/>
            <person name="Rosling A."/>
        </authorList>
    </citation>
    <scope>NUCLEOTIDE SEQUENCE</scope>
    <source>
        <strain evidence="1">MA461A</strain>
    </source>
</reference>
<dbReference type="EMBL" id="CAJVQC010098903">
    <property type="protein sequence ID" value="CAG8830302.1"/>
    <property type="molecule type" value="Genomic_DNA"/>
</dbReference>
<evidence type="ECO:0000313" key="2">
    <source>
        <dbReference type="Proteomes" id="UP000789920"/>
    </source>
</evidence>
<proteinExistence type="predicted"/>
<feature type="non-terminal residue" evidence="1">
    <location>
        <position position="167"/>
    </location>
</feature>
<dbReference type="Proteomes" id="UP000789920">
    <property type="component" value="Unassembled WGS sequence"/>
</dbReference>
<gene>
    <name evidence="1" type="ORF">RPERSI_LOCUS27763</name>
</gene>
<name>A0ACA9S7A6_9GLOM</name>
<comment type="caution">
    <text evidence="1">The sequence shown here is derived from an EMBL/GenBank/DDBJ whole genome shotgun (WGS) entry which is preliminary data.</text>
</comment>
<feature type="non-terminal residue" evidence="1">
    <location>
        <position position="1"/>
    </location>
</feature>
<keyword evidence="2" id="KW-1185">Reference proteome</keyword>
<accession>A0ACA9S7A6</accession>
<organism evidence="1 2">
    <name type="scientific">Racocetra persica</name>
    <dbReference type="NCBI Taxonomy" id="160502"/>
    <lineage>
        <taxon>Eukaryota</taxon>
        <taxon>Fungi</taxon>
        <taxon>Fungi incertae sedis</taxon>
        <taxon>Mucoromycota</taxon>
        <taxon>Glomeromycotina</taxon>
        <taxon>Glomeromycetes</taxon>
        <taxon>Diversisporales</taxon>
        <taxon>Gigasporaceae</taxon>
        <taxon>Racocetra</taxon>
    </lineage>
</organism>
<sequence>SLLQEINSLLSTEKPIPLYDDINLFKYTTATFYETLRLYPVVPENGKVCIKDTVLPNNIPIYAGEFVVFNLYVMGRDEKIWGKDAKQFDPKRFLNSKDGLKPNRFKFASFHAGPRSCVGEQLATLEAVILTILLLKEFKLELMHGQKSPPEFKDNIFLAMKNPLMTK</sequence>
<protein>
    <submittedName>
        <fullName evidence="1">13314_t:CDS:1</fullName>
    </submittedName>
</protein>
<evidence type="ECO:0000313" key="1">
    <source>
        <dbReference type="EMBL" id="CAG8830302.1"/>
    </source>
</evidence>